<reference evidence="3" key="1">
    <citation type="submission" date="2020-05" db="EMBL/GenBank/DDBJ databases">
        <authorList>
            <person name="Chiriac C."/>
            <person name="Salcher M."/>
            <person name="Ghai R."/>
            <person name="Kavagutti S V."/>
        </authorList>
    </citation>
    <scope>NUCLEOTIDE SEQUENCE</scope>
</reference>
<evidence type="ECO:0000313" key="3">
    <source>
        <dbReference type="EMBL" id="CAB4952737.1"/>
    </source>
</evidence>
<protein>
    <submittedName>
        <fullName evidence="3">Unannotated protein</fullName>
    </submittedName>
</protein>
<dbReference type="PANTHER" id="PTHR36435:SF1">
    <property type="entry name" value="CAAX AMINO TERMINAL PROTEASE FAMILY PROTEIN"/>
    <property type="match status" value="1"/>
</dbReference>
<accession>A0A6J7KB84</accession>
<feature type="transmembrane region" description="Helical" evidence="1">
    <location>
        <begin position="104"/>
        <end position="123"/>
    </location>
</feature>
<dbReference type="InterPro" id="IPR003675">
    <property type="entry name" value="Rce1/LyrA-like_dom"/>
</dbReference>
<name>A0A6J7KB84_9ZZZZ</name>
<feature type="domain" description="CAAX prenyl protease 2/Lysostaphin resistance protein A-like" evidence="2">
    <location>
        <begin position="149"/>
        <end position="246"/>
    </location>
</feature>
<keyword evidence="1" id="KW-0472">Membrane</keyword>
<feature type="transmembrane region" description="Helical" evidence="1">
    <location>
        <begin position="260"/>
        <end position="280"/>
    </location>
</feature>
<gene>
    <name evidence="3" type="ORF">UFOPK3564_03584</name>
</gene>
<dbReference type="GO" id="GO:0080120">
    <property type="term" value="P:CAAX-box protein maturation"/>
    <property type="evidence" value="ECO:0007669"/>
    <property type="project" value="UniProtKB-ARBA"/>
</dbReference>
<dbReference type="Pfam" id="PF02517">
    <property type="entry name" value="Rce1-like"/>
    <property type="match status" value="1"/>
</dbReference>
<sequence>MSTTPSSPSAPDRDGAGAGPRLSWGAGTAILAFIATLGATIVTSIPAIAIGDDTGTAKAAGSVVGSILQNAVFVGMPLLIVGMVAGSLRRRDVGLVLPPKAWRIPLYVLAAFIVYLLVSAGLGELLNAGGQEDELPEKLGANESLAAGIAIGLAVTVLAPIGEEFLLRGILYPGLRDSLARVAPVWLAIAVAALLDGLVFGALHLGGTKAIFLPVLMAFGVILCLLYQLTRTLYANILLHCTNNALAITVALDWSVLGGLALWASAVSLLTLLALAARRFEMRLGPPRRPGGPAHAG</sequence>
<evidence type="ECO:0000259" key="2">
    <source>
        <dbReference type="Pfam" id="PF02517"/>
    </source>
</evidence>
<keyword evidence="1" id="KW-1133">Transmembrane helix</keyword>
<dbReference type="GO" id="GO:0004175">
    <property type="term" value="F:endopeptidase activity"/>
    <property type="evidence" value="ECO:0007669"/>
    <property type="project" value="UniProtKB-ARBA"/>
</dbReference>
<evidence type="ECO:0000256" key="1">
    <source>
        <dbReference type="SAM" id="Phobius"/>
    </source>
</evidence>
<dbReference type="InterPro" id="IPR052710">
    <property type="entry name" value="CAAX_protease"/>
</dbReference>
<feature type="transmembrane region" description="Helical" evidence="1">
    <location>
        <begin position="29"/>
        <end position="51"/>
    </location>
</feature>
<feature type="transmembrane region" description="Helical" evidence="1">
    <location>
        <begin position="63"/>
        <end position="84"/>
    </location>
</feature>
<keyword evidence="1" id="KW-0812">Transmembrane</keyword>
<feature type="transmembrane region" description="Helical" evidence="1">
    <location>
        <begin position="182"/>
        <end position="203"/>
    </location>
</feature>
<dbReference type="EMBL" id="CAFBMK010000363">
    <property type="protein sequence ID" value="CAB4952737.1"/>
    <property type="molecule type" value="Genomic_DNA"/>
</dbReference>
<feature type="transmembrane region" description="Helical" evidence="1">
    <location>
        <begin position="210"/>
        <end position="229"/>
    </location>
</feature>
<dbReference type="AlphaFoldDB" id="A0A6J7KB84"/>
<feature type="transmembrane region" description="Helical" evidence="1">
    <location>
        <begin position="144"/>
        <end position="162"/>
    </location>
</feature>
<organism evidence="3">
    <name type="scientific">freshwater metagenome</name>
    <dbReference type="NCBI Taxonomy" id="449393"/>
    <lineage>
        <taxon>unclassified sequences</taxon>
        <taxon>metagenomes</taxon>
        <taxon>ecological metagenomes</taxon>
    </lineage>
</organism>
<proteinExistence type="predicted"/>
<dbReference type="PANTHER" id="PTHR36435">
    <property type="entry name" value="SLR1288 PROTEIN"/>
    <property type="match status" value="1"/>
</dbReference>